<evidence type="ECO:0000256" key="5">
    <source>
        <dbReference type="SAM" id="Phobius"/>
    </source>
</evidence>
<dbReference type="PROSITE" id="PS50297">
    <property type="entry name" value="ANK_REP_REGION"/>
    <property type="match status" value="4"/>
</dbReference>
<keyword evidence="2 4" id="KW-0802">TPR repeat</keyword>
<feature type="repeat" description="TPR" evidence="4">
    <location>
        <begin position="321"/>
        <end position="354"/>
    </location>
</feature>
<dbReference type="PRINTS" id="PR01415">
    <property type="entry name" value="ANKYRIN"/>
</dbReference>
<dbReference type="SMART" id="SM00028">
    <property type="entry name" value="TPR"/>
    <property type="match status" value="2"/>
</dbReference>
<dbReference type="InterPro" id="IPR002110">
    <property type="entry name" value="Ankyrin_rpt"/>
</dbReference>
<dbReference type="InterPro" id="IPR019734">
    <property type="entry name" value="TPR_rpt"/>
</dbReference>
<dbReference type="Pfam" id="PF13857">
    <property type="entry name" value="Ank_5"/>
    <property type="match status" value="1"/>
</dbReference>
<comment type="caution">
    <text evidence="6">The sequence shown here is derived from an EMBL/GenBank/DDBJ whole genome shotgun (WGS) entry which is preliminary data.</text>
</comment>
<dbReference type="PROSITE" id="PS50088">
    <property type="entry name" value="ANK_REPEAT"/>
    <property type="match status" value="4"/>
</dbReference>
<dbReference type="Pfam" id="PF12796">
    <property type="entry name" value="Ank_2"/>
    <property type="match status" value="2"/>
</dbReference>
<dbReference type="PANTHER" id="PTHR46224">
    <property type="entry name" value="ANKYRIN REPEAT FAMILY PROTEIN"/>
    <property type="match status" value="1"/>
</dbReference>
<keyword evidence="5" id="KW-0812">Transmembrane</keyword>
<proteinExistence type="predicted"/>
<dbReference type="Gene3D" id="1.25.40.20">
    <property type="entry name" value="Ankyrin repeat-containing domain"/>
    <property type="match status" value="3"/>
</dbReference>
<feature type="repeat" description="ANK" evidence="3">
    <location>
        <begin position="246"/>
        <end position="278"/>
    </location>
</feature>
<keyword evidence="5" id="KW-0472">Membrane</keyword>
<feature type="repeat" description="ANK" evidence="3">
    <location>
        <begin position="77"/>
        <end position="101"/>
    </location>
</feature>
<evidence type="ECO:0000256" key="1">
    <source>
        <dbReference type="ARBA" id="ARBA00022737"/>
    </source>
</evidence>
<dbReference type="SUPFAM" id="SSF48403">
    <property type="entry name" value="Ankyrin repeat"/>
    <property type="match status" value="1"/>
</dbReference>
<dbReference type="Gene3D" id="1.25.40.10">
    <property type="entry name" value="Tetratricopeptide repeat domain"/>
    <property type="match status" value="1"/>
</dbReference>
<dbReference type="PROSITE" id="PS50005">
    <property type="entry name" value="TPR"/>
    <property type="match status" value="1"/>
</dbReference>
<dbReference type="PANTHER" id="PTHR46224:SF57">
    <property type="entry name" value="ANKYRIN-LIKE PROTEIN"/>
    <property type="match status" value="1"/>
</dbReference>
<accession>A0A835FB48</accession>
<dbReference type="InterPro" id="IPR011990">
    <property type="entry name" value="TPR-like_helical_dom_sf"/>
</dbReference>
<evidence type="ECO:0000313" key="6">
    <source>
        <dbReference type="EMBL" id="KAF8733379.1"/>
    </source>
</evidence>
<feature type="repeat" description="ANK" evidence="3">
    <location>
        <begin position="145"/>
        <end position="173"/>
    </location>
</feature>
<organism evidence="6 7">
    <name type="scientific">Digitaria exilis</name>
    <dbReference type="NCBI Taxonomy" id="1010633"/>
    <lineage>
        <taxon>Eukaryota</taxon>
        <taxon>Viridiplantae</taxon>
        <taxon>Streptophyta</taxon>
        <taxon>Embryophyta</taxon>
        <taxon>Tracheophyta</taxon>
        <taxon>Spermatophyta</taxon>
        <taxon>Magnoliopsida</taxon>
        <taxon>Liliopsida</taxon>
        <taxon>Poales</taxon>
        <taxon>Poaceae</taxon>
        <taxon>PACMAD clade</taxon>
        <taxon>Panicoideae</taxon>
        <taxon>Panicodae</taxon>
        <taxon>Paniceae</taxon>
        <taxon>Anthephorinae</taxon>
        <taxon>Digitaria</taxon>
    </lineage>
</organism>
<protein>
    <submittedName>
        <fullName evidence="6">Uncharacterized protein</fullName>
    </submittedName>
</protein>
<dbReference type="EMBL" id="JACEFO010001601">
    <property type="protein sequence ID" value="KAF8733379.1"/>
    <property type="molecule type" value="Genomic_DNA"/>
</dbReference>
<evidence type="ECO:0000256" key="2">
    <source>
        <dbReference type="ARBA" id="ARBA00022803"/>
    </source>
</evidence>
<dbReference type="InterPro" id="IPR013105">
    <property type="entry name" value="TPR_2"/>
</dbReference>
<feature type="repeat" description="ANK" evidence="3">
    <location>
        <begin position="180"/>
        <end position="212"/>
    </location>
</feature>
<dbReference type="InterPro" id="IPR051616">
    <property type="entry name" value="Cul2-RING_E3_ligase_SR"/>
</dbReference>
<keyword evidence="3" id="KW-0040">ANK repeat</keyword>
<keyword evidence="5" id="KW-1133">Transmembrane helix</keyword>
<dbReference type="Proteomes" id="UP000636709">
    <property type="component" value="Unassembled WGS sequence"/>
</dbReference>
<gene>
    <name evidence="6" type="ORF">HU200_014986</name>
</gene>
<dbReference type="SMART" id="SM00248">
    <property type="entry name" value="ANK"/>
    <property type="match status" value="6"/>
</dbReference>
<keyword evidence="7" id="KW-1185">Reference proteome</keyword>
<dbReference type="InterPro" id="IPR036770">
    <property type="entry name" value="Ankyrin_rpt-contain_sf"/>
</dbReference>
<dbReference type="Pfam" id="PF07719">
    <property type="entry name" value="TPR_2"/>
    <property type="match status" value="1"/>
</dbReference>
<dbReference type="OrthoDB" id="658991at2759"/>
<evidence type="ECO:0000256" key="3">
    <source>
        <dbReference type="PROSITE-ProRule" id="PRU00023"/>
    </source>
</evidence>
<dbReference type="AlphaFoldDB" id="A0A835FB48"/>
<evidence type="ECO:0000256" key="4">
    <source>
        <dbReference type="PROSITE-ProRule" id="PRU00339"/>
    </source>
</evidence>
<evidence type="ECO:0000313" key="7">
    <source>
        <dbReference type="Proteomes" id="UP000636709"/>
    </source>
</evidence>
<feature type="transmembrane region" description="Helical" evidence="5">
    <location>
        <begin position="367"/>
        <end position="385"/>
    </location>
</feature>
<dbReference type="SUPFAM" id="SSF48452">
    <property type="entry name" value="TPR-like"/>
    <property type="match status" value="1"/>
</dbReference>
<keyword evidence="1" id="KW-0677">Repeat</keyword>
<name>A0A835FB48_9POAL</name>
<reference evidence="6" key="1">
    <citation type="submission" date="2020-07" db="EMBL/GenBank/DDBJ databases">
        <title>Genome sequence and genetic diversity analysis of an under-domesticated orphan crop, white fonio (Digitaria exilis).</title>
        <authorList>
            <person name="Bennetzen J.L."/>
            <person name="Chen S."/>
            <person name="Ma X."/>
            <person name="Wang X."/>
            <person name="Yssel A.E.J."/>
            <person name="Chaluvadi S.R."/>
            <person name="Johnson M."/>
            <person name="Gangashetty P."/>
            <person name="Hamidou F."/>
            <person name="Sanogo M.D."/>
            <person name="Zwaenepoel A."/>
            <person name="Wallace J."/>
            <person name="Van De Peer Y."/>
            <person name="Van Deynze A."/>
        </authorList>
    </citation>
    <scope>NUCLEOTIDE SEQUENCE</scope>
    <source>
        <tissue evidence="6">Leaves</tissue>
    </source>
</reference>
<sequence>MALVLSAVAIKAAVDGNLRLLKSKNKYNKLLYIRHCFLVKVADRCPLRLHSSLVSSLLFICTEMASRTDLRESKAPNGWNALHFAAASGHLEVCRFLVEKSGLDANCATADGETPVALAAAAAGAVSLLWYLVDHGGRPATPNSMGRTPLHNAAQNGHTEAVILLLSEGVDVDPIINSRNGGTPLIMAAGKGHDQVVKVLLDHGADPNRVVHGIFSPLLMACYAGSLKCMKALVEGGADVKSGSPYGPSILMKAVMDGSANTVKFLVEAGADPNIFDEAMDKDPLDATLFANRSLCWLRLGDGEKALLDAQQCKTMRPHWSKGWYREGAALRLLKKYKEAANAFVEALKLDPANYEIKAALRQCSCLIASIYCYFLVIFLIENIMS</sequence>